<keyword evidence="2 4" id="KW-0479">Metal-binding</keyword>
<evidence type="ECO:0000256" key="1">
    <source>
        <dbReference type="ARBA" id="ARBA00010617"/>
    </source>
</evidence>
<proteinExistence type="inferred from homology"/>
<evidence type="ECO:0000256" key="3">
    <source>
        <dbReference type="ARBA" id="ARBA00023004"/>
    </source>
</evidence>
<comment type="caution">
    <text evidence="5">The sequence shown here is derived from an EMBL/GenBank/DDBJ whole genome shotgun (WGS) entry which is preliminary data.</text>
</comment>
<dbReference type="EMBL" id="JARPOI010000013">
    <property type="protein sequence ID" value="KAJ9163817.1"/>
    <property type="molecule type" value="Genomic_DNA"/>
</dbReference>
<dbReference type="InterPro" id="IPR001128">
    <property type="entry name" value="Cyt_P450"/>
</dbReference>
<dbReference type="Gene3D" id="1.10.630.10">
    <property type="entry name" value="Cytochrome P450"/>
    <property type="match status" value="1"/>
</dbReference>
<dbReference type="Proteomes" id="UP001174677">
    <property type="component" value="Chromosome 13"/>
</dbReference>
<dbReference type="InterPro" id="IPR036396">
    <property type="entry name" value="Cyt_P450_sf"/>
</dbReference>
<keyword evidence="3 4" id="KW-0408">Iron</keyword>
<keyword evidence="4" id="KW-0349">Heme</keyword>
<dbReference type="CDD" id="cd11072">
    <property type="entry name" value="CYP71-like"/>
    <property type="match status" value="1"/>
</dbReference>
<dbReference type="PRINTS" id="PR00463">
    <property type="entry name" value="EP450I"/>
</dbReference>
<keyword evidence="4" id="KW-0503">Monooxygenase</keyword>
<evidence type="ECO:0000313" key="5">
    <source>
        <dbReference type="EMBL" id="KAJ9163817.1"/>
    </source>
</evidence>
<reference evidence="5" key="1">
    <citation type="journal article" date="2023" name="Plant Biotechnol. J.">
        <title>Chromosome-level wild Hevea brasiliensis genome provides new tools for genomic-assisted breeding and valuable loci to elevate rubber yield.</title>
        <authorList>
            <person name="Cheng H."/>
            <person name="Song X."/>
            <person name="Hu Y."/>
            <person name="Wu T."/>
            <person name="Yang Q."/>
            <person name="An Z."/>
            <person name="Feng S."/>
            <person name="Deng Z."/>
            <person name="Wu W."/>
            <person name="Zeng X."/>
            <person name="Tu M."/>
            <person name="Wang X."/>
            <person name="Huang H."/>
        </authorList>
    </citation>
    <scope>NUCLEOTIDE SEQUENCE</scope>
    <source>
        <strain evidence="5">MT/VB/25A 57/8</strain>
    </source>
</reference>
<name>A0ABQ9LCQ6_HEVBR</name>
<dbReference type="InterPro" id="IPR017972">
    <property type="entry name" value="Cyt_P450_CS"/>
</dbReference>
<organism evidence="5 6">
    <name type="scientific">Hevea brasiliensis</name>
    <name type="common">Para rubber tree</name>
    <name type="synonym">Siphonia brasiliensis</name>
    <dbReference type="NCBI Taxonomy" id="3981"/>
    <lineage>
        <taxon>Eukaryota</taxon>
        <taxon>Viridiplantae</taxon>
        <taxon>Streptophyta</taxon>
        <taxon>Embryophyta</taxon>
        <taxon>Tracheophyta</taxon>
        <taxon>Spermatophyta</taxon>
        <taxon>Magnoliopsida</taxon>
        <taxon>eudicotyledons</taxon>
        <taxon>Gunneridae</taxon>
        <taxon>Pentapetalae</taxon>
        <taxon>rosids</taxon>
        <taxon>fabids</taxon>
        <taxon>Malpighiales</taxon>
        <taxon>Euphorbiaceae</taxon>
        <taxon>Crotonoideae</taxon>
        <taxon>Micrandreae</taxon>
        <taxon>Hevea</taxon>
    </lineage>
</organism>
<dbReference type="InterPro" id="IPR002401">
    <property type="entry name" value="Cyt_P450_E_grp-I"/>
</dbReference>
<evidence type="ECO:0000256" key="2">
    <source>
        <dbReference type="ARBA" id="ARBA00022723"/>
    </source>
</evidence>
<dbReference type="PANTHER" id="PTHR47955:SF15">
    <property type="entry name" value="CYTOCHROME P450 71A2-LIKE"/>
    <property type="match status" value="1"/>
</dbReference>
<evidence type="ECO:0000256" key="4">
    <source>
        <dbReference type="RuleBase" id="RU000461"/>
    </source>
</evidence>
<evidence type="ECO:0008006" key="7">
    <source>
        <dbReference type="Google" id="ProtNLM"/>
    </source>
</evidence>
<gene>
    <name evidence="5" type="ORF">P3X46_023446</name>
</gene>
<dbReference type="PRINTS" id="PR00385">
    <property type="entry name" value="P450"/>
</dbReference>
<dbReference type="PROSITE" id="PS00086">
    <property type="entry name" value="CYTOCHROME_P450"/>
    <property type="match status" value="1"/>
</dbReference>
<keyword evidence="6" id="KW-1185">Reference proteome</keyword>
<comment type="similarity">
    <text evidence="1 4">Belongs to the cytochrome P450 family.</text>
</comment>
<protein>
    <recommendedName>
        <fullName evidence="7">Cytochrome P450</fullName>
    </recommendedName>
</protein>
<evidence type="ECO:0000313" key="6">
    <source>
        <dbReference type="Proteomes" id="UP001174677"/>
    </source>
</evidence>
<dbReference type="Pfam" id="PF00067">
    <property type="entry name" value="p450"/>
    <property type="match status" value="1"/>
</dbReference>
<dbReference type="PANTHER" id="PTHR47955">
    <property type="entry name" value="CYTOCHROME P450 FAMILY 71 PROTEIN"/>
    <property type="match status" value="1"/>
</dbReference>
<dbReference type="SUPFAM" id="SSF48264">
    <property type="entry name" value="Cytochrome P450"/>
    <property type="match status" value="1"/>
</dbReference>
<keyword evidence="4" id="KW-0560">Oxidoreductase</keyword>
<sequence length="517" mass="58823">MSILPFLQQILQELHGRVVEFNPSLFSLFVLLFLLFWHKFTGGGKHKKSPPSPPKLPIIGNLHQQGKLPHRSFHALSKKYGPLMFLQMGHTKTLVVSSAEAAREMMKAHDIIFSNRPRTTAANIFLYGCLDIGFAPYGEYWRQVKKLGVIELLSLRRVQSFQFVREEEVAILLNKLRGACVAGATVNLSEMLLSVSNNIASRCVIGRRADDEAFGKSKFGELSRRIMVQFTDFSFGDTFPLLGWMDYLTGLIPRLKLSFREMDAFLDQVIEEHRILESDDPHHLAKKDFVDILLSLQKNCTLDFQLTPDKLKAVLMDMFVGGTDTTSTTMEWLMAELIKDHKVMRKAQEEVRRIVGKRLNVEATDVDQMNYLKCIIKEALRLHPPAPLMVPRETSEIVELGGYEIPPKTTVHVNLLAIQTDPKIWDRAEEFLPERFENNPVDFKGQNFQFLPFGGGRRGCPGMAFGVASAEFVIANLLYWFDWKLPALDEDLDMTEVFGLTVHKKIPLRVAPTLYSP</sequence>
<accession>A0ABQ9LCQ6</accession>